<keyword evidence="1" id="KW-0472">Membrane</keyword>
<organism evidence="2 3">
    <name type="scientific">Thalassotalea piscium</name>
    <dbReference type="NCBI Taxonomy" id="1230533"/>
    <lineage>
        <taxon>Bacteria</taxon>
        <taxon>Pseudomonadati</taxon>
        <taxon>Pseudomonadota</taxon>
        <taxon>Gammaproteobacteria</taxon>
        <taxon>Alteromonadales</taxon>
        <taxon>Colwelliaceae</taxon>
        <taxon>Thalassotalea</taxon>
    </lineage>
</organism>
<name>A0A7X0NGY0_9GAMM</name>
<dbReference type="Gene3D" id="2.130.10.10">
    <property type="entry name" value="YVTN repeat-like/Quinoprotein amine dehydrogenase"/>
    <property type="match status" value="1"/>
</dbReference>
<feature type="transmembrane region" description="Helical" evidence="1">
    <location>
        <begin position="745"/>
        <end position="765"/>
    </location>
</feature>
<keyword evidence="3" id="KW-1185">Reference proteome</keyword>
<evidence type="ECO:0000313" key="3">
    <source>
        <dbReference type="Proteomes" id="UP000537141"/>
    </source>
</evidence>
<dbReference type="InterPro" id="IPR011047">
    <property type="entry name" value="Quinoprotein_ADH-like_sf"/>
</dbReference>
<sequence>MIKFVVLIYFLIGVVFSSIAIEVRHLINVSKISINASYILDSIQTPDGYIYTLTTQGVYRFDGQQTVLINDIYEIPRDDDFGDFIQYNTKTNQLLIADYESNIRVLDIATNTFTIHKKNTSTNSWTYALHNYNGEIFSNNGYGFQWYDPNFNISSKINFKDKFGVDVIKSVVDTDTLYASTADGIYSVDLNSKEVNKIEGTRGYIDALSVNEDNIAYKSGCNLFYKSAKKQLMHKFALEKNVKDCDLIKIMLWKDKIIVSHNDSGMYLWDTTTDTKKQIDLAVAPLMSLSNIKLNLVKRAKDGFILGVAGFGILLLPHEQFLQNTYSLLSDGSPAGNVFFSKKVENNKFWLTSGRGAFLVNEQLEVLDSITSESHGALADRGFTGMHYDHDNNYLWLVGKGSSAIRYNTINKTIKEFEFKNLYYISSVLGENIALVDDDRTIFTIGPTGERLGWSFDLDAIGGVTDVFVLSDKTVIAVVANTGDIVIYKKNNEIARLKTTDFVDIPGSKFQELVIINDSTFVAYISSFGIVKVHLNPDKTVQSINEITEKNHQSLVHIIGLVNSNKNNFLYALAEEGLLEINLNTYEIKTLLSNRKYFYDVFSRLKSISDTKILLFNMNSTSVVDIDTFSSSRNNDFNITMFEVVTSDAMIKRLVNANSLNLAYHESLSKVYISTLTPFSSPDVVFRYKVDSQDWLLAPRNGEITLPNLEPGKYKLSIEAKFNGVDIIIKDYMINFNVPFLQSPLFRIITGVVVIFIILGLFILYEISKLKRLKISKELKLLSECFEQITTPQIVIDFTGKIIHLNKSFFFLTSPKHPPNNVMDITSNALHQEKWRSAISEAKVSKYWSGNLFVHTESKSELYIVNMNVLAGVTESIVVSLTSFSESEISDNKPDINSHIKFRHMLERHIKREEGHQVLFGIVSIKDKDFDSTQLMKQLESITPGLESQRLYAKDIGFAFSYTTPKDWLYVISSLHEFMDGFQWSVGLMTSNTEVSEPVDILVNCDIALQKVRMTKGENVMFFGEEDHAYYLKHYSDILLDKTQRQKELQPLIGPIIDSKSGLVTMIQLHLGLTSTKKSQYIGFLPIHIQKYYYNLYFESVLEHAETLNQANQKIVIPIPLRLLLLKGKEMEKYLKGVLEKLNTQVILLIQIQSRRNLKNYSHVFDRLSSEQWQVGVEIDNIDLVSFEDLSICKSQYVFIDASSLDRHRYHSNPLDGILSHCLTLNQSIVLSGISNEESLIFKNKGFDYLAGDRIQKAENITFINDIIQSNYLLKISHEVIQINRKPNDI</sequence>
<dbReference type="Proteomes" id="UP000537141">
    <property type="component" value="Unassembled WGS sequence"/>
</dbReference>
<keyword evidence="1" id="KW-0812">Transmembrane</keyword>
<dbReference type="Gene3D" id="2.60.40.10">
    <property type="entry name" value="Immunoglobulins"/>
    <property type="match status" value="1"/>
</dbReference>
<dbReference type="RefSeq" id="WP_184423954.1">
    <property type="nucleotide sequence ID" value="NZ_JACHHU010000010.1"/>
</dbReference>
<evidence type="ECO:0008006" key="4">
    <source>
        <dbReference type="Google" id="ProtNLM"/>
    </source>
</evidence>
<dbReference type="EMBL" id="JACHHU010000010">
    <property type="protein sequence ID" value="MBB6543155.1"/>
    <property type="molecule type" value="Genomic_DNA"/>
</dbReference>
<accession>A0A7X0NGY0</accession>
<dbReference type="InterPro" id="IPR013783">
    <property type="entry name" value="Ig-like_fold"/>
</dbReference>
<proteinExistence type="predicted"/>
<dbReference type="InterPro" id="IPR015943">
    <property type="entry name" value="WD40/YVTN_repeat-like_dom_sf"/>
</dbReference>
<gene>
    <name evidence="2" type="ORF">HNQ55_001662</name>
</gene>
<reference evidence="2 3" key="1">
    <citation type="submission" date="2020-08" db="EMBL/GenBank/DDBJ databases">
        <title>Genomic Encyclopedia of Type Strains, Phase IV (KMG-IV): sequencing the most valuable type-strain genomes for metagenomic binning, comparative biology and taxonomic classification.</title>
        <authorList>
            <person name="Goeker M."/>
        </authorList>
    </citation>
    <scope>NUCLEOTIDE SEQUENCE [LARGE SCALE GENOMIC DNA]</scope>
    <source>
        <strain evidence="2 3">DSM 26287</strain>
    </source>
</reference>
<keyword evidence="1" id="KW-1133">Transmembrane helix</keyword>
<protein>
    <recommendedName>
        <fullName evidence="4">EAL domain-containing protein</fullName>
    </recommendedName>
</protein>
<dbReference type="SUPFAM" id="SSF50998">
    <property type="entry name" value="Quinoprotein alcohol dehydrogenase-like"/>
    <property type="match status" value="1"/>
</dbReference>
<evidence type="ECO:0000256" key="1">
    <source>
        <dbReference type="SAM" id="Phobius"/>
    </source>
</evidence>
<evidence type="ECO:0000313" key="2">
    <source>
        <dbReference type="EMBL" id="MBB6543155.1"/>
    </source>
</evidence>
<comment type="caution">
    <text evidence="2">The sequence shown here is derived from an EMBL/GenBank/DDBJ whole genome shotgun (WGS) entry which is preliminary data.</text>
</comment>